<proteinExistence type="inferred from homology"/>
<evidence type="ECO:0000256" key="4">
    <source>
        <dbReference type="RuleBase" id="RU367079"/>
    </source>
</evidence>
<evidence type="ECO:0000259" key="6">
    <source>
        <dbReference type="Pfam" id="PF04048"/>
    </source>
</evidence>
<evidence type="ECO:0000256" key="2">
    <source>
        <dbReference type="ARBA" id="ARBA00022483"/>
    </source>
</evidence>
<dbReference type="PANTHER" id="PTHR14146">
    <property type="entry name" value="EXOCYST COMPLEX COMPONENT 4"/>
    <property type="match status" value="1"/>
</dbReference>
<dbReference type="GO" id="GO:0006904">
    <property type="term" value="P:vesicle docking involved in exocytosis"/>
    <property type="evidence" value="ECO:0007669"/>
    <property type="project" value="InterPro"/>
</dbReference>
<dbReference type="GO" id="GO:0015031">
    <property type="term" value="P:protein transport"/>
    <property type="evidence" value="ECO:0007669"/>
    <property type="project" value="UniProtKB-KW"/>
</dbReference>
<accession>A0A6A7C477</accession>
<feature type="compositionally biased region" description="Basic and acidic residues" evidence="5">
    <location>
        <begin position="35"/>
        <end position="46"/>
    </location>
</feature>
<feature type="non-terminal residue" evidence="8">
    <location>
        <position position="1"/>
    </location>
</feature>
<keyword evidence="9" id="KW-1185">Reference proteome</keyword>
<evidence type="ECO:0000256" key="5">
    <source>
        <dbReference type="SAM" id="MobiDB-lite"/>
    </source>
</evidence>
<dbReference type="Proteomes" id="UP000799421">
    <property type="component" value="Unassembled WGS sequence"/>
</dbReference>
<name>A0A6A7C477_9PEZI</name>
<dbReference type="EMBL" id="MU005969">
    <property type="protein sequence ID" value="KAF2861849.1"/>
    <property type="molecule type" value="Genomic_DNA"/>
</dbReference>
<feature type="region of interest" description="Disordered" evidence="5">
    <location>
        <begin position="1"/>
        <end position="63"/>
    </location>
</feature>
<evidence type="ECO:0000313" key="8">
    <source>
        <dbReference type="EMBL" id="KAF2861849.1"/>
    </source>
</evidence>
<feature type="compositionally biased region" description="Polar residues" evidence="5">
    <location>
        <begin position="19"/>
        <end position="29"/>
    </location>
</feature>
<protein>
    <recommendedName>
        <fullName evidence="4">Exocyst complex component Sec8</fullName>
    </recommendedName>
</protein>
<dbReference type="GO" id="GO:0000145">
    <property type="term" value="C:exocyst"/>
    <property type="evidence" value="ECO:0007669"/>
    <property type="project" value="UniProtKB-UniRule"/>
</dbReference>
<keyword evidence="2 4" id="KW-0268">Exocytosis</keyword>
<organism evidence="8 9">
    <name type="scientific">Piedraia hortae CBS 480.64</name>
    <dbReference type="NCBI Taxonomy" id="1314780"/>
    <lineage>
        <taxon>Eukaryota</taxon>
        <taxon>Fungi</taxon>
        <taxon>Dikarya</taxon>
        <taxon>Ascomycota</taxon>
        <taxon>Pezizomycotina</taxon>
        <taxon>Dothideomycetes</taxon>
        <taxon>Dothideomycetidae</taxon>
        <taxon>Capnodiales</taxon>
        <taxon>Piedraiaceae</taxon>
        <taxon>Piedraia</taxon>
    </lineage>
</organism>
<dbReference type="GO" id="GO:0006893">
    <property type="term" value="P:Golgi to plasma membrane transport"/>
    <property type="evidence" value="ECO:0007669"/>
    <property type="project" value="TreeGrafter"/>
</dbReference>
<dbReference type="InterPro" id="IPR039682">
    <property type="entry name" value="Sec8/EXOC4"/>
</dbReference>
<dbReference type="InterPro" id="IPR048630">
    <property type="entry name" value="Sec8_M"/>
</dbReference>
<evidence type="ECO:0000256" key="3">
    <source>
        <dbReference type="ARBA" id="ARBA00022927"/>
    </source>
</evidence>
<dbReference type="Pfam" id="PF04048">
    <property type="entry name" value="Sec8_N"/>
    <property type="match status" value="1"/>
</dbReference>
<dbReference type="AlphaFoldDB" id="A0A6A7C477"/>
<dbReference type="OrthoDB" id="272977at2759"/>
<feature type="non-terminal residue" evidence="8">
    <location>
        <position position="963"/>
    </location>
</feature>
<dbReference type="Pfam" id="PF20652">
    <property type="entry name" value="Sec8_C"/>
    <property type="match status" value="1"/>
</dbReference>
<dbReference type="PANTHER" id="PTHR14146:SF0">
    <property type="entry name" value="EXOCYST COMPLEX COMPONENT 4"/>
    <property type="match status" value="1"/>
</dbReference>
<comment type="function">
    <text evidence="4">Component of the exocyst complex involved in the docking of exocytic vesicles with fusion sites on the plasma membrane.</text>
</comment>
<gene>
    <name evidence="8" type="ORF">K470DRAFT_199761</name>
</gene>
<dbReference type="GO" id="GO:0090522">
    <property type="term" value="P:vesicle tethering involved in exocytosis"/>
    <property type="evidence" value="ECO:0007669"/>
    <property type="project" value="UniProtKB-UniRule"/>
</dbReference>
<evidence type="ECO:0000313" key="9">
    <source>
        <dbReference type="Proteomes" id="UP000799421"/>
    </source>
</evidence>
<dbReference type="GO" id="GO:0006612">
    <property type="term" value="P:protein targeting to membrane"/>
    <property type="evidence" value="ECO:0007669"/>
    <property type="project" value="UniProtKB-UniRule"/>
</dbReference>
<feature type="domain" description="Exocyst complex component Sec8 N-terminal" evidence="6">
    <location>
        <begin position="68"/>
        <end position="205"/>
    </location>
</feature>
<evidence type="ECO:0000256" key="1">
    <source>
        <dbReference type="ARBA" id="ARBA00022448"/>
    </source>
</evidence>
<sequence length="963" mass="107542">RFNFDITPETSADERSRSRSGYNGFNRQSPVCPARIDRQPARRSRDYGAWSTSRSRSRGPMGTQAEEEIIKYISHQWSFMAQENCIPIKVALQLMDSSSLGLEDQYGRFEEAHEQLQNALKSIVNEHHQGFNSSIGTFHKIQAAILASQQRVRTLKTGLGQAKGSLGTAKPELRTFAGNSQTYDAMLQVLSDIEHLQAVPEKLEAQVGEKRFLGAVETLQEALVLIRKPEMEDIGALSDLRVYLGNQEHSLSGILIEELHSHLYLKSPYCETSTQDLGGVAAQGMRDFLDQYDGAPMQEDLSGNPEANTFEYIQLLIESLNNFGKLDSAVEAIDQRMPVELFKVVERSHGEVEQRHPTASRTRQKTMVPDEEQTAVLQDLLLTLYAKFEAIAEAHRVFYNVTMAILKREGQGKEDTARLSRNFRELWQVFQSEIRSLLHDHLAPGGESDGQRKDSHVSAHVFRPQARDKTRRLFRLTDIDPKSADFASEKEDLESILKTSVPGLVNKDSGHTICYREDEMAHDKSGTGHKLLVEPSVFNMAILLPPTLTFLKRLKSIVPPSAPGLAPNGLTIFLGDFLLNVFYPQLEETLQELCSAATSGGEAFRLHPEWPKYSSRPVLQGVVRFFDIIQRVSTLLSALPHEQSFSTLVLDQIVAYREKCSLWWTGMVARPKGVKLAAELAHEGELAECAQARINGQADTQREASLLISLELERGIDDADLLSDPKSLVAICMLTVSIRWLIAKLRELRYISPKAIEAELGGAWLSTSNIDVAAMARLPLNERTAREMDAIQLSLTQLQENLLRVLYFEMRIFLLHGIYSSMTRSYQLGQPYNDPDPRILQLAEGLSSLTSLLSTHLLQTQYALLASDLDTLADQALIAFSPKIQGMDVFGQERMALNIAVLKQSLKSLGGGNLGKADEFWALGRKGCESVWREGENLGVKKAELKALMALSWIPERDAADGS</sequence>
<comment type="similarity">
    <text evidence="4">Belongs to the SEC8 family.</text>
</comment>
<keyword evidence="3 4" id="KW-0653">Protein transport</keyword>
<feature type="domain" description="Exocyst complex component Sec8 middle helical bundle" evidence="7">
    <location>
        <begin position="304"/>
        <end position="548"/>
    </location>
</feature>
<feature type="region of interest" description="Disordered" evidence="5">
    <location>
        <begin position="350"/>
        <end position="370"/>
    </location>
</feature>
<reference evidence="8" key="1">
    <citation type="journal article" date="2020" name="Stud. Mycol.">
        <title>101 Dothideomycetes genomes: a test case for predicting lifestyles and emergence of pathogens.</title>
        <authorList>
            <person name="Haridas S."/>
            <person name="Albert R."/>
            <person name="Binder M."/>
            <person name="Bloem J."/>
            <person name="Labutti K."/>
            <person name="Salamov A."/>
            <person name="Andreopoulos B."/>
            <person name="Baker S."/>
            <person name="Barry K."/>
            <person name="Bills G."/>
            <person name="Bluhm B."/>
            <person name="Cannon C."/>
            <person name="Castanera R."/>
            <person name="Culley D."/>
            <person name="Daum C."/>
            <person name="Ezra D."/>
            <person name="Gonzalez J."/>
            <person name="Henrissat B."/>
            <person name="Kuo A."/>
            <person name="Liang C."/>
            <person name="Lipzen A."/>
            <person name="Lutzoni F."/>
            <person name="Magnuson J."/>
            <person name="Mondo S."/>
            <person name="Nolan M."/>
            <person name="Ohm R."/>
            <person name="Pangilinan J."/>
            <person name="Park H.-J."/>
            <person name="Ramirez L."/>
            <person name="Alfaro M."/>
            <person name="Sun H."/>
            <person name="Tritt A."/>
            <person name="Yoshinaga Y."/>
            <person name="Zwiers L.-H."/>
            <person name="Turgeon B."/>
            <person name="Goodwin S."/>
            <person name="Spatafora J."/>
            <person name="Crous P."/>
            <person name="Grigoriev I."/>
        </authorList>
    </citation>
    <scope>NUCLEOTIDE SEQUENCE</scope>
    <source>
        <strain evidence="8">CBS 480.64</strain>
    </source>
</reference>
<dbReference type="InterPro" id="IPR007191">
    <property type="entry name" value="Sec8_exocyst_N"/>
</dbReference>
<evidence type="ECO:0000259" key="7">
    <source>
        <dbReference type="Pfam" id="PF20652"/>
    </source>
</evidence>
<keyword evidence="1 4" id="KW-0813">Transport</keyword>